<protein>
    <submittedName>
        <fullName evidence="1">Uncharacterized protein</fullName>
    </submittedName>
</protein>
<dbReference type="KEGG" id="mod:AS202_19645"/>
<evidence type="ECO:0000313" key="1">
    <source>
        <dbReference type="EMBL" id="ALU28223.1"/>
    </source>
</evidence>
<dbReference type="RefSeq" id="WP_058699994.1">
    <property type="nucleotide sequence ID" value="NZ_CP013690.1"/>
</dbReference>
<name>A0AAI8C8Q6_9FLAO</name>
<dbReference type="Proteomes" id="UP000069030">
    <property type="component" value="Chromosome"/>
</dbReference>
<dbReference type="EMBL" id="CP013690">
    <property type="protein sequence ID" value="ALU28223.1"/>
    <property type="molecule type" value="Genomic_DNA"/>
</dbReference>
<sequence length="67" mass="7846">MAKIDINSQIGVGDMILEGNNHPQKTHFVKSIKDEFYTLYERGARYTFEITLNELITGDFYLVERNF</sequence>
<reference evidence="1 2" key="1">
    <citation type="journal article" date="2016" name="J. Zhejiang Univ. Sci. B">
        <title>Antibiotic resistance mechanisms of Myroides sp.</title>
        <authorList>
            <person name="Hu S."/>
            <person name="Yuan S."/>
            <person name="Qu H."/>
            <person name="Jiang T."/>
            <person name="Zhou Y."/>
            <person name="Wang M."/>
            <person name="Ming D."/>
        </authorList>
    </citation>
    <scope>NUCLEOTIDE SEQUENCE [LARGE SCALE GENOMIC DNA]</scope>
    <source>
        <strain evidence="1 2">PR63039</strain>
    </source>
</reference>
<proteinExistence type="predicted"/>
<gene>
    <name evidence="1" type="ORF">AS202_19645</name>
</gene>
<accession>A0AAI8C8Q6</accession>
<evidence type="ECO:0000313" key="2">
    <source>
        <dbReference type="Proteomes" id="UP000069030"/>
    </source>
</evidence>
<dbReference type="AlphaFoldDB" id="A0AAI8C8Q6"/>
<organism evidence="1 2">
    <name type="scientific">Myroides odoratimimus</name>
    <dbReference type="NCBI Taxonomy" id="76832"/>
    <lineage>
        <taxon>Bacteria</taxon>
        <taxon>Pseudomonadati</taxon>
        <taxon>Bacteroidota</taxon>
        <taxon>Flavobacteriia</taxon>
        <taxon>Flavobacteriales</taxon>
        <taxon>Flavobacteriaceae</taxon>
        <taxon>Myroides</taxon>
    </lineage>
</organism>